<comment type="caution">
    <text evidence="8">The sequence shown here is derived from an EMBL/GenBank/DDBJ whole genome shotgun (WGS) entry which is preliminary data.</text>
</comment>
<dbReference type="InterPro" id="IPR027417">
    <property type="entry name" value="P-loop_NTPase"/>
</dbReference>
<comment type="cofactor">
    <cofactor evidence="7">
        <name>Mg(2+)</name>
        <dbReference type="ChEBI" id="CHEBI:18420"/>
    </cofactor>
    <text evidence="7">Binds 1 Mg(2+) ion per subunit.</text>
</comment>
<evidence type="ECO:0000256" key="1">
    <source>
        <dbReference type="ARBA" id="ARBA00022605"/>
    </source>
</evidence>
<dbReference type="SUPFAM" id="SSF52540">
    <property type="entry name" value="P-loop containing nucleoside triphosphate hydrolases"/>
    <property type="match status" value="1"/>
</dbReference>
<reference evidence="8 9" key="1">
    <citation type="journal article" date="2013" name="Genome Announc.">
        <title>Draft Genome Sequence of Arcticibacter svalbardensis Strain MN12-7T, a Member of the Family Sphingobacteriaceae Isolated from an Arctic Soil Sample.</title>
        <authorList>
            <person name="Shivaji S."/>
            <person name="Ara S."/>
            <person name="Prasad S."/>
            <person name="Manasa B.P."/>
            <person name="Begum Z."/>
            <person name="Singh A."/>
            <person name="Kumar Pinnaka A."/>
        </authorList>
    </citation>
    <scope>NUCLEOTIDE SEQUENCE [LARGE SCALE GENOMIC DNA]</scope>
    <source>
        <strain evidence="8 9">MN12-7</strain>
    </source>
</reference>
<comment type="function">
    <text evidence="7">Catalyzes the specific phosphorylation of the 3-hydroxyl group of shikimic acid using ATP as a cosubstrate.</text>
</comment>
<feature type="binding site" evidence="7">
    <location>
        <position position="32"/>
    </location>
    <ligand>
        <name>substrate</name>
    </ligand>
</feature>
<dbReference type="eggNOG" id="COG0703">
    <property type="taxonomic scope" value="Bacteria"/>
</dbReference>
<dbReference type="GO" id="GO:0009073">
    <property type="term" value="P:aromatic amino acid family biosynthetic process"/>
    <property type="evidence" value="ECO:0007669"/>
    <property type="project" value="UniProtKB-KW"/>
</dbReference>
<evidence type="ECO:0000313" key="9">
    <source>
        <dbReference type="Proteomes" id="UP000014174"/>
    </source>
</evidence>
<comment type="subunit">
    <text evidence="7">Monomer.</text>
</comment>
<keyword evidence="2 7" id="KW-0808">Transferase</keyword>
<dbReference type="Gene3D" id="3.40.50.300">
    <property type="entry name" value="P-loop containing nucleotide triphosphate hydrolases"/>
    <property type="match status" value="1"/>
</dbReference>
<dbReference type="AlphaFoldDB" id="R9GUP8"/>
<feature type="binding site" evidence="7">
    <location>
        <position position="78"/>
    </location>
    <ligand>
        <name>substrate</name>
    </ligand>
</feature>
<keyword evidence="7" id="KW-0963">Cytoplasm</keyword>
<dbReference type="InterPro" id="IPR031322">
    <property type="entry name" value="Shikimate/glucono_kinase"/>
</dbReference>
<evidence type="ECO:0000256" key="5">
    <source>
        <dbReference type="ARBA" id="ARBA00022840"/>
    </source>
</evidence>
<dbReference type="GO" id="GO:0005829">
    <property type="term" value="C:cytosol"/>
    <property type="evidence" value="ECO:0007669"/>
    <property type="project" value="TreeGrafter"/>
</dbReference>
<evidence type="ECO:0000256" key="4">
    <source>
        <dbReference type="ARBA" id="ARBA00022777"/>
    </source>
</evidence>
<feature type="binding site" evidence="7">
    <location>
        <position position="139"/>
    </location>
    <ligand>
        <name>substrate</name>
    </ligand>
</feature>
<dbReference type="Proteomes" id="UP000014174">
    <property type="component" value="Unassembled WGS sequence"/>
</dbReference>
<feature type="binding site" evidence="7">
    <location>
        <position position="56"/>
    </location>
    <ligand>
        <name>substrate</name>
    </ligand>
</feature>
<comment type="catalytic activity">
    <reaction evidence="7">
        <text>shikimate + ATP = 3-phosphoshikimate + ADP + H(+)</text>
        <dbReference type="Rhea" id="RHEA:13121"/>
        <dbReference type="ChEBI" id="CHEBI:15378"/>
        <dbReference type="ChEBI" id="CHEBI:30616"/>
        <dbReference type="ChEBI" id="CHEBI:36208"/>
        <dbReference type="ChEBI" id="CHEBI:145989"/>
        <dbReference type="ChEBI" id="CHEBI:456216"/>
        <dbReference type="EC" id="2.7.1.71"/>
    </reaction>
</comment>
<gene>
    <name evidence="7" type="primary">aroK</name>
    <name evidence="8" type="ORF">ADIARSV_1372</name>
</gene>
<dbReference type="UniPathway" id="UPA00053">
    <property type="reaction ID" value="UER00088"/>
</dbReference>
<organism evidence="8 9">
    <name type="scientific">Arcticibacter svalbardensis MN12-7</name>
    <dbReference type="NCBI Taxonomy" id="1150600"/>
    <lineage>
        <taxon>Bacteria</taxon>
        <taxon>Pseudomonadati</taxon>
        <taxon>Bacteroidota</taxon>
        <taxon>Sphingobacteriia</taxon>
        <taxon>Sphingobacteriales</taxon>
        <taxon>Sphingobacteriaceae</taxon>
        <taxon>Arcticibacter</taxon>
    </lineage>
</organism>
<evidence type="ECO:0000256" key="7">
    <source>
        <dbReference type="HAMAP-Rule" id="MF_00109"/>
    </source>
</evidence>
<feature type="binding site" evidence="7">
    <location>
        <position position="14"/>
    </location>
    <ligand>
        <name>Mg(2+)</name>
        <dbReference type="ChEBI" id="CHEBI:18420"/>
    </ligand>
</feature>
<dbReference type="GO" id="GO:0000287">
    <property type="term" value="F:magnesium ion binding"/>
    <property type="evidence" value="ECO:0007669"/>
    <property type="project" value="UniProtKB-UniRule"/>
</dbReference>
<dbReference type="GO" id="GO:0004765">
    <property type="term" value="F:shikimate kinase activity"/>
    <property type="evidence" value="ECO:0007669"/>
    <property type="project" value="UniProtKB-UniRule"/>
</dbReference>
<dbReference type="EC" id="2.7.1.71" evidence="7"/>
<dbReference type="GO" id="GO:0008652">
    <property type="term" value="P:amino acid biosynthetic process"/>
    <property type="evidence" value="ECO:0007669"/>
    <property type="project" value="UniProtKB-KW"/>
</dbReference>
<comment type="subcellular location">
    <subcellularLocation>
        <location evidence="7">Cytoplasm</location>
    </subcellularLocation>
</comment>
<evidence type="ECO:0000256" key="2">
    <source>
        <dbReference type="ARBA" id="ARBA00022679"/>
    </source>
</evidence>
<dbReference type="RefSeq" id="WP_016194613.1">
    <property type="nucleotide sequence ID" value="NZ_AQPN01000050.1"/>
</dbReference>
<evidence type="ECO:0000256" key="3">
    <source>
        <dbReference type="ARBA" id="ARBA00022741"/>
    </source>
</evidence>
<keyword evidence="7" id="KW-0460">Magnesium</keyword>
<dbReference type="GO" id="GO:0009423">
    <property type="term" value="P:chorismate biosynthetic process"/>
    <property type="evidence" value="ECO:0007669"/>
    <property type="project" value="UniProtKB-UniRule"/>
</dbReference>
<name>R9GUP8_9SPHI</name>
<keyword evidence="9" id="KW-1185">Reference proteome</keyword>
<feature type="binding site" evidence="7">
    <location>
        <position position="117"/>
    </location>
    <ligand>
        <name>ATP</name>
        <dbReference type="ChEBI" id="CHEBI:30616"/>
    </ligand>
</feature>
<dbReference type="CDD" id="cd00464">
    <property type="entry name" value="SK"/>
    <property type="match status" value="1"/>
</dbReference>
<evidence type="ECO:0000256" key="6">
    <source>
        <dbReference type="ARBA" id="ARBA00023141"/>
    </source>
</evidence>
<keyword evidence="7" id="KW-0479">Metal-binding</keyword>
<dbReference type="OrthoDB" id="9800332at2"/>
<proteinExistence type="inferred from homology"/>
<comment type="pathway">
    <text evidence="7">Metabolic intermediate biosynthesis; chorismate biosynthesis; chorismate from D-erythrose 4-phosphate and phosphoenolpyruvate: step 5/7.</text>
</comment>
<comment type="caution">
    <text evidence="7">Lacks conserved residue(s) required for the propagation of feature annotation.</text>
</comment>
<keyword evidence="6 7" id="KW-0057">Aromatic amino acid biosynthesis</keyword>
<dbReference type="Pfam" id="PF01202">
    <property type="entry name" value="SKI"/>
    <property type="match status" value="1"/>
</dbReference>
<dbReference type="PANTHER" id="PTHR21087:SF16">
    <property type="entry name" value="SHIKIMATE KINASE 1, CHLOROPLASTIC"/>
    <property type="match status" value="1"/>
</dbReference>
<dbReference type="EMBL" id="AQPN01000050">
    <property type="protein sequence ID" value="EOR95456.1"/>
    <property type="molecule type" value="Genomic_DNA"/>
</dbReference>
<dbReference type="PANTHER" id="PTHR21087">
    <property type="entry name" value="SHIKIMATE KINASE"/>
    <property type="match status" value="1"/>
</dbReference>
<dbReference type="PATRIC" id="fig|1150600.3.peg.1349"/>
<protein>
    <recommendedName>
        <fullName evidence="7">Shikimate kinase</fullName>
        <shortName evidence="7">SK</shortName>
        <ecNumber evidence="7">2.7.1.71</ecNumber>
    </recommendedName>
</protein>
<sequence length="168" mass="18732">MKIFLVGFMGSGKTTLGKRLAAKLDWNFIDLDISIEAHTGQTIPDYFKTHGETLFREMERVVLQTGHYPDNTIIATGGGAPCYFDNMDWMKTQGIVVYISLSPADLAARLDRSEEDRPVLQGYKGDALIGFIAGKLSEREPHYLQANIILSGRALSATKLWKAIDQHK</sequence>
<comment type="similarity">
    <text evidence="7">Belongs to the shikimate kinase family.</text>
</comment>
<dbReference type="InterPro" id="IPR000623">
    <property type="entry name" value="Shikimate_kinase/TSH1"/>
</dbReference>
<keyword evidence="4 7" id="KW-0418">Kinase</keyword>
<accession>R9GUP8</accession>
<dbReference type="HAMAP" id="MF_00109">
    <property type="entry name" value="Shikimate_kinase"/>
    <property type="match status" value="1"/>
</dbReference>
<keyword evidence="5 7" id="KW-0067">ATP-binding</keyword>
<keyword evidence="3 7" id="KW-0547">Nucleotide-binding</keyword>
<keyword evidence="1 7" id="KW-0028">Amino-acid biosynthesis</keyword>
<feature type="binding site" evidence="7">
    <location>
        <begin position="10"/>
        <end position="15"/>
    </location>
    <ligand>
        <name>ATP</name>
        <dbReference type="ChEBI" id="CHEBI:30616"/>
    </ligand>
</feature>
<evidence type="ECO:0000313" key="8">
    <source>
        <dbReference type="EMBL" id="EOR95456.1"/>
    </source>
</evidence>
<dbReference type="STRING" id="1150600.ADIARSV_1372"/>
<dbReference type="GO" id="GO:0005524">
    <property type="term" value="F:ATP binding"/>
    <property type="evidence" value="ECO:0007669"/>
    <property type="project" value="UniProtKB-UniRule"/>
</dbReference>
<dbReference type="PRINTS" id="PR01100">
    <property type="entry name" value="SHIKIMTKNASE"/>
</dbReference>